<dbReference type="GeneID" id="87825972"/>
<dbReference type="EMBL" id="MU853232">
    <property type="protein sequence ID" value="KAK4121798.1"/>
    <property type="molecule type" value="Genomic_DNA"/>
</dbReference>
<comment type="caution">
    <text evidence="2">The sequence shown here is derived from an EMBL/GenBank/DDBJ whole genome shotgun (WGS) entry which is preliminary data.</text>
</comment>
<evidence type="ECO:0000313" key="3">
    <source>
        <dbReference type="Proteomes" id="UP001302602"/>
    </source>
</evidence>
<evidence type="ECO:0000259" key="1">
    <source>
        <dbReference type="Pfam" id="PF21936"/>
    </source>
</evidence>
<name>A0AAN6TW17_9PEZI</name>
<evidence type="ECO:0000313" key="2">
    <source>
        <dbReference type="EMBL" id="KAK4121798.1"/>
    </source>
</evidence>
<dbReference type="Proteomes" id="UP001302602">
    <property type="component" value="Unassembled WGS sequence"/>
</dbReference>
<organism evidence="2 3">
    <name type="scientific">Parathielavia appendiculata</name>
    <dbReference type="NCBI Taxonomy" id="2587402"/>
    <lineage>
        <taxon>Eukaryota</taxon>
        <taxon>Fungi</taxon>
        <taxon>Dikarya</taxon>
        <taxon>Ascomycota</taxon>
        <taxon>Pezizomycotina</taxon>
        <taxon>Sordariomycetes</taxon>
        <taxon>Sordariomycetidae</taxon>
        <taxon>Sordariales</taxon>
        <taxon>Chaetomiaceae</taxon>
        <taxon>Parathielavia</taxon>
    </lineage>
</organism>
<dbReference type="Pfam" id="PF21936">
    <property type="entry name" value="Pcf11_C"/>
    <property type="match status" value="1"/>
</dbReference>
<protein>
    <recommendedName>
        <fullName evidence="1">Pcf11 C-terminal domain-containing protein</fullName>
    </recommendedName>
</protein>
<dbReference type="RefSeq" id="XP_062645569.1">
    <property type="nucleotide sequence ID" value="XM_062789202.1"/>
</dbReference>
<proteinExistence type="predicted"/>
<reference evidence="2" key="1">
    <citation type="journal article" date="2023" name="Mol. Phylogenet. Evol.">
        <title>Genome-scale phylogeny and comparative genomics of the fungal order Sordariales.</title>
        <authorList>
            <person name="Hensen N."/>
            <person name="Bonometti L."/>
            <person name="Westerberg I."/>
            <person name="Brannstrom I.O."/>
            <person name="Guillou S."/>
            <person name="Cros-Aarteil S."/>
            <person name="Calhoun S."/>
            <person name="Haridas S."/>
            <person name="Kuo A."/>
            <person name="Mondo S."/>
            <person name="Pangilinan J."/>
            <person name="Riley R."/>
            <person name="LaButti K."/>
            <person name="Andreopoulos B."/>
            <person name="Lipzen A."/>
            <person name="Chen C."/>
            <person name="Yan M."/>
            <person name="Daum C."/>
            <person name="Ng V."/>
            <person name="Clum A."/>
            <person name="Steindorff A."/>
            <person name="Ohm R.A."/>
            <person name="Martin F."/>
            <person name="Silar P."/>
            <person name="Natvig D.O."/>
            <person name="Lalanne C."/>
            <person name="Gautier V."/>
            <person name="Ament-Velasquez S.L."/>
            <person name="Kruys A."/>
            <person name="Hutchinson M.I."/>
            <person name="Powell A.J."/>
            <person name="Barry K."/>
            <person name="Miller A.N."/>
            <person name="Grigoriev I.V."/>
            <person name="Debuchy R."/>
            <person name="Gladieux P."/>
            <person name="Hiltunen Thoren M."/>
            <person name="Johannesson H."/>
        </authorList>
    </citation>
    <scope>NUCLEOTIDE SEQUENCE</scope>
    <source>
        <strain evidence="2">CBS 731.68</strain>
    </source>
</reference>
<dbReference type="AlphaFoldDB" id="A0AAN6TW17"/>
<reference evidence="2" key="2">
    <citation type="submission" date="2023-05" db="EMBL/GenBank/DDBJ databases">
        <authorList>
            <consortium name="Lawrence Berkeley National Laboratory"/>
            <person name="Steindorff A."/>
            <person name="Hensen N."/>
            <person name="Bonometti L."/>
            <person name="Westerberg I."/>
            <person name="Brannstrom I.O."/>
            <person name="Guillou S."/>
            <person name="Cros-Aarteil S."/>
            <person name="Calhoun S."/>
            <person name="Haridas S."/>
            <person name="Kuo A."/>
            <person name="Mondo S."/>
            <person name="Pangilinan J."/>
            <person name="Riley R."/>
            <person name="Labutti K."/>
            <person name="Andreopoulos B."/>
            <person name="Lipzen A."/>
            <person name="Chen C."/>
            <person name="Yanf M."/>
            <person name="Daum C."/>
            <person name="Ng V."/>
            <person name="Clum A."/>
            <person name="Ohm R."/>
            <person name="Martin F."/>
            <person name="Silar P."/>
            <person name="Natvig D."/>
            <person name="Lalanne C."/>
            <person name="Gautier V."/>
            <person name="Ament-Velasquez S.L."/>
            <person name="Kruys A."/>
            <person name="Hutchinson M.I."/>
            <person name="Powell A.J."/>
            <person name="Barry K."/>
            <person name="Miller A.N."/>
            <person name="Grigoriev I.V."/>
            <person name="Debuchy R."/>
            <person name="Gladieux P."/>
            <person name="Thoren M.H."/>
            <person name="Johannesson H."/>
        </authorList>
    </citation>
    <scope>NUCLEOTIDE SEQUENCE</scope>
    <source>
        <strain evidence="2">CBS 731.68</strain>
    </source>
</reference>
<feature type="domain" description="Pcf11 C-terminal" evidence="1">
    <location>
        <begin position="5"/>
        <end position="30"/>
    </location>
</feature>
<accession>A0AAN6TW17</accession>
<gene>
    <name evidence="2" type="ORF">N657DRAFT_576714</name>
</gene>
<dbReference type="InterPro" id="IPR054127">
    <property type="entry name" value="Pcf11_C"/>
</dbReference>
<sequence>MAWLDEAQEWVWTDAVQVGGRVFHASCHREAYGSLQQTSGSTVAGVGVLGKRKAEDEGGGLRGKMKVEGQY</sequence>
<keyword evidence="3" id="KW-1185">Reference proteome</keyword>